<proteinExistence type="predicted"/>
<dbReference type="InterPro" id="IPR007922">
    <property type="entry name" value="DciA-like"/>
</dbReference>
<dbReference type="Pfam" id="PF05258">
    <property type="entry name" value="DciA"/>
    <property type="match status" value="1"/>
</dbReference>
<reference evidence="1 2" key="1">
    <citation type="submission" date="2019-08" db="EMBL/GenBank/DDBJ databases">
        <title>In-depth cultivation of the pig gut microbiome towards novel bacterial diversity and tailored functional studies.</title>
        <authorList>
            <person name="Wylensek D."/>
            <person name="Hitch T.C.A."/>
            <person name="Clavel T."/>
        </authorList>
    </citation>
    <scope>NUCLEOTIDE SEQUENCE [LARGE SCALE GENOMIC DNA]</scope>
    <source>
        <strain evidence="1 2">NM-380-WT-3C1</strain>
    </source>
</reference>
<sequence length="101" mass="11911">MLLKVNYMKYEVPIGYYVKSFQKKVEESLGEEVVVFKWKEIVGPALYPHVMLDTIDVENLEVSIDHPAYKSAFILRQNLILNKIKELFPRYDIKNVKIHLV</sequence>
<evidence type="ECO:0000313" key="2">
    <source>
        <dbReference type="Proteomes" id="UP000460549"/>
    </source>
</evidence>
<dbReference type="EMBL" id="VUNN01000008">
    <property type="protein sequence ID" value="MSU06221.1"/>
    <property type="molecule type" value="Genomic_DNA"/>
</dbReference>
<evidence type="ECO:0000313" key="1">
    <source>
        <dbReference type="EMBL" id="MSU06221.1"/>
    </source>
</evidence>
<gene>
    <name evidence="1" type="ORF">FYJ80_05440</name>
</gene>
<dbReference type="Proteomes" id="UP000460549">
    <property type="component" value="Unassembled WGS sequence"/>
</dbReference>
<dbReference type="AlphaFoldDB" id="A0A7X2PC72"/>
<name>A0A7X2PC72_9SPIO</name>
<comment type="caution">
    <text evidence="1">The sequence shown here is derived from an EMBL/GenBank/DDBJ whole genome shotgun (WGS) entry which is preliminary data.</text>
</comment>
<accession>A0A7X2PC72</accession>
<protein>
    <submittedName>
        <fullName evidence="1">DUF721 domain-containing protein</fullName>
    </submittedName>
</protein>
<keyword evidence="2" id="KW-1185">Reference proteome</keyword>
<organism evidence="1 2">
    <name type="scientific">Bullifex porci</name>
    <dbReference type="NCBI Taxonomy" id="2606638"/>
    <lineage>
        <taxon>Bacteria</taxon>
        <taxon>Pseudomonadati</taxon>
        <taxon>Spirochaetota</taxon>
        <taxon>Spirochaetia</taxon>
        <taxon>Spirochaetales</taxon>
        <taxon>Spirochaetaceae</taxon>
        <taxon>Bullifex</taxon>
    </lineage>
</organism>